<evidence type="ECO:0000313" key="3">
    <source>
        <dbReference type="Proteomes" id="UP000663828"/>
    </source>
</evidence>
<feature type="region of interest" description="Disordered" evidence="1">
    <location>
        <begin position="1"/>
        <end position="29"/>
    </location>
</feature>
<dbReference type="Proteomes" id="UP000663828">
    <property type="component" value="Unassembled WGS sequence"/>
</dbReference>
<feature type="compositionally biased region" description="Basic and acidic residues" evidence="1">
    <location>
        <begin position="1"/>
        <end position="12"/>
    </location>
</feature>
<protein>
    <submittedName>
        <fullName evidence="2">Uncharacterized protein</fullName>
    </submittedName>
</protein>
<feature type="non-terminal residue" evidence="2">
    <location>
        <position position="1"/>
    </location>
</feature>
<feature type="non-terminal residue" evidence="2">
    <location>
        <position position="156"/>
    </location>
</feature>
<organism evidence="2 3">
    <name type="scientific">Adineta ricciae</name>
    <name type="common">Rotifer</name>
    <dbReference type="NCBI Taxonomy" id="249248"/>
    <lineage>
        <taxon>Eukaryota</taxon>
        <taxon>Metazoa</taxon>
        <taxon>Spiralia</taxon>
        <taxon>Gnathifera</taxon>
        <taxon>Rotifera</taxon>
        <taxon>Eurotatoria</taxon>
        <taxon>Bdelloidea</taxon>
        <taxon>Adinetida</taxon>
        <taxon>Adinetidae</taxon>
        <taxon>Adineta</taxon>
    </lineage>
</organism>
<comment type="caution">
    <text evidence="2">The sequence shown here is derived from an EMBL/GenBank/DDBJ whole genome shotgun (WGS) entry which is preliminary data.</text>
</comment>
<accession>A0A816HR06</accession>
<reference evidence="2" key="1">
    <citation type="submission" date="2021-02" db="EMBL/GenBank/DDBJ databases">
        <authorList>
            <person name="Nowell W R."/>
        </authorList>
    </citation>
    <scope>NUCLEOTIDE SEQUENCE</scope>
</reference>
<sequence>LTMMGDRRKMVDRGTGASPPPSNQPKREFGCSPIRSMSSMEMSTFYDYGDEGVRMMNTSEDRMHTLNRIDTFRPQFFSTTSSSDSTLVLALSSSKNPMPLMSIGFNRDGHSSNGPAAVERNFNNRWNHLRDWPISPPAYYNFKYHQRRVPSTRRNQ</sequence>
<name>A0A816HR06_ADIRI</name>
<dbReference type="AlphaFoldDB" id="A0A816HR06"/>
<evidence type="ECO:0000256" key="1">
    <source>
        <dbReference type="SAM" id="MobiDB-lite"/>
    </source>
</evidence>
<dbReference type="EMBL" id="CAJNOR010018744">
    <property type="protein sequence ID" value="CAF1688921.1"/>
    <property type="molecule type" value="Genomic_DNA"/>
</dbReference>
<gene>
    <name evidence="2" type="ORF">XAT740_LOCUS63071</name>
</gene>
<evidence type="ECO:0000313" key="2">
    <source>
        <dbReference type="EMBL" id="CAF1688921.1"/>
    </source>
</evidence>
<proteinExistence type="predicted"/>
<keyword evidence="3" id="KW-1185">Reference proteome</keyword>